<dbReference type="AlphaFoldDB" id="A0A0B7ADS1"/>
<dbReference type="Gene3D" id="2.60.120.290">
    <property type="entry name" value="Spermadhesin, CUB domain"/>
    <property type="match status" value="1"/>
</dbReference>
<feature type="non-terminal residue" evidence="1">
    <location>
        <position position="135"/>
    </location>
</feature>
<accession>A0A0B7ADS1</accession>
<feature type="non-terminal residue" evidence="1">
    <location>
        <position position="1"/>
    </location>
</feature>
<dbReference type="EMBL" id="HACG01032033">
    <property type="protein sequence ID" value="CEK78898.1"/>
    <property type="molecule type" value="Transcribed_RNA"/>
</dbReference>
<proteinExistence type="predicted"/>
<gene>
    <name evidence="1" type="primary">ORF112477</name>
</gene>
<reference evidence="1" key="1">
    <citation type="submission" date="2014-12" db="EMBL/GenBank/DDBJ databases">
        <title>Insight into the proteome of Arion vulgaris.</title>
        <authorList>
            <person name="Aradska J."/>
            <person name="Bulat T."/>
            <person name="Smidak R."/>
            <person name="Sarate P."/>
            <person name="Gangsoo J."/>
            <person name="Sialana F."/>
            <person name="Bilban M."/>
            <person name="Lubec G."/>
        </authorList>
    </citation>
    <scope>NUCLEOTIDE SEQUENCE</scope>
    <source>
        <tissue evidence="1">Skin</tissue>
    </source>
</reference>
<sequence length="135" mass="15062">EITTNQTVLDCLKSTIKVTWLIHYPGLVDINTRYKIIFKKCRLPDLDTLNVYNGFSNTDNLVGSYSGSSCPAYLISSYNGVFIEYLTGGTGVLPALKLQFRMIGDSQTDSQSESSTNSDIPTRNPVYQDQCNFQL</sequence>
<name>A0A0B7ADS1_9EUPU</name>
<organism evidence="1">
    <name type="scientific">Arion vulgaris</name>
    <dbReference type="NCBI Taxonomy" id="1028688"/>
    <lineage>
        <taxon>Eukaryota</taxon>
        <taxon>Metazoa</taxon>
        <taxon>Spiralia</taxon>
        <taxon>Lophotrochozoa</taxon>
        <taxon>Mollusca</taxon>
        <taxon>Gastropoda</taxon>
        <taxon>Heterobranchia</taxon>
        <taxon>Euthyneura</taxon>
        <taxon>Panpulmonata</taxon>
        <taxon>Eupulmonata</taxon>
        <taxon>Stylommatophora</taxon>
        <taxon>Helicina</taxon>
        <taxon>Arionoidea</taxon>
        <taxon>Arionidae</taxon>
        <taxon>Arion</taxon>
    </lineage>
</organism>
<protein>
    <recommendedName>
        <fullName evidence="2">CUB domain-containing protein</fullName>
    </recommendedName>
</protein>
<evidence type="ECO:0000313" key="1">
    <source>
        <dbReference type="EMBL" id="CEK78898.1"/>
    </source>
</evidence>
<dbReference type="InterPro" id="IPR035914">
    <property type="entry name" value="Sperma_CUB_dom_sf"/>
</dbReference>
<evidence type="ECO:0008006" key="2">
    <source>
        <dbReference type="Google" id="ProtNLM"/>
    </source>
</evidence>
<dbReference type="SUPFAM" id="SSF49854">
    <property type="entry name" value="Spermadhesin, CUB domain"/>
    <property type="match status" value="1"/>
</dbReference>